<dbReference type="Pfam" id="PF09722">
    <property type="entry name" value="Xre_MbcA_ParS_C"/>
    <property type="match status" value="1"/>
</dbReference>
<dbReference type="Pfam" id="PF20432">
    <property type="entry name" value="Xre-like-HTH"/>
    <property type="match status" value="1"/>
</dbReference>
<keyword evidence="3" id="KW-0614">Plasmid</keyword>
<evidence type="ECO:0000313" key="3">
    <source>
        <dbReference type="EMBL" id="ASF81415.1"/>
    </source>
</evidence>
<evidence type="ECO:0000259" key="2">
    <source>
        <dbReference type="Pfam" id="PF20432"/>
    </source>
</evidence>
<dbReference type="EMBL" id="MF150122">
    <property type="protein sequence ID" value="ASF81415.1"/>
    <property type="molecule type" value="Genomic_DNA"/>
</dbReference>
<dbReference type="NCBIfam" id="TIGR02293">
    <property type="entry name" value="TAS_TIGR02293"/>
    <property type="match status" value="1"/>
</dbReference>
<dbReference type="InterPro" id="IPR011979">
    <property type="entry name" value="Antitox_Xre"/>
</dbReference>
<evidence type="ECO:0000259" key="1">
    <source>
        <dbReference type="Pfam" id="PF09722"/>
    </source>
</evidence>
<gene>
    <name evidence="3" type="ORF">KP64477b_00087</name>
</gene>
<organism evidence="3">
    <name type="scientific">Klebsiella pneumoniae</name>
    <dbReference type="NCBI Taxonomy" id="573"/>
    <lineage>
        <taxon>Bacteria</taxon>
        <taxon>Pseudomonadati</taxon>
        <taxon>Pseudomonadota</taxon>
        <taxon>Gammaproteobacteria</taxon>
        <taxon>Enterobacterales</taxon>
        <taxon>Enterobacteriaceae</taxon>
        <taxon>Klebsiella/Raoultella group</taxon>
        <taxon>Klebsiella</taxon>
        <taxon>Klebsiella pneumoniae complex</taxon>
    </lineage>
</organism>
<proteinExistence type="predicted"/>
<dbReference type="InterPro" id="IPR024467">
    <property type="entry name" value="Xre/MbcA/ParS-like_toxin-bd"/>
</dbReference>
<feature type="domain" description="Antitoxin Xre/MbcA/ParS-like toxin-binding" evidence="1">
    <location>
        <begin position="121"/>
        <end position="171"/>
    </location>
</feature>
<geneLocation type="plasmid" evidence="3">
    <name>pKP64477b</name>
</geneLocation>
<reference evidence="3" key="1">
    <citation type="submission" date="2017-05" db="EMBL/GenBank/DDBJ databases">
        <authorList>
            <person name="Song R."/>
            <person name="Chenine A.L."/>
            <person name="Ruprecht R.M."/>
        </authorList>
    </citation>
    <scope>NUCLEOTIDE SEQUENCE</scope>
    <source>
        <strain evidence="3">A64477</strain>
        <plasmid evidence="3">pKP64477b</plasmid>
    </source>
</reference>
<feature type="domain" description="Antitoxin Xre-like helix-turn-helix" evidence="2">
    <location>
        <begin position="57"/>
        <end position="116"/>
    </location>
</feature>
<accession>A0A218N5G6</accession>
<dbReference type="AlphaFoldDB" id="A0A218N5G6"/>
<protein>
    <submittedName>
        <fullName evidence="3">Uncharacterized protein</fullName>
    </submittedName>
</protein>
<name>A0A218N5G6_KLEPN</name>
<sequence length="174" mass="19796">MPSVCWWLIFALVLPFGYNVMTKWRFAMKTFSLSSTPARPQRLWQVAGLNNADGVALLGQINEGLDGKVVNRITDWARITQNDLRKMSGIPSTTFSRSVKARFNPEQSERLVRIIRVIDRAVDLFEGDREAAQKWLNEPNRALSWKVPADLMASETGAYEVIKLITRLEHGVYS</sequence>
<dbReference type="GO" id="GO:0003677">
    <property type="term" value="F:DNA binding"/>
    <property type="evidence" value="ECO:0007669"/>
    <property type="project" value="InterPro"/>
</dbReference>
<dbReference type="InterPro" id="IPR046847">
    <property type="entry name" value="Xre-like_HTH"/>
</dbReference>